<evidence type="ECO:0000313" key="1">
    <source>
        <dbReference type="EMBL" id="WEK18156.1"/>
    </source>
</evidence>
<dbReference type="PROSITE" id="PS51257">
    <property type="entry name" value="PROKAR_LIPOPROTEIN"/>
    <property type="match status" value="1"/>
</dbReference>
<evidence type="ECO:0008006" key="3">
    <source>
        <dbReference type="Google" id="ProtNLM"/>
    </source>
</evidence>
<gene>
    <name evidence="1" type="ORF">P0Y49_15295</name>
</gene>
<proteinExistence type="predicted"/>
<reference evidence="1" key="1">
    <citation type="submission" date="2023-03" db="EMBL/GenBank/DDBJ databases">
        <title>Andean soil-derived lignocellulolytic bacterial consortium as a source of novel taxa and putative plastic-active enzymes.</title>
        <authorList>
            <person name="Diaz-Garcia L."/>
            <person name="Chuvochina M."/>
            <person name="Feuerriegel G."/>
            <person name="Bunk B."/>
            <person name="Sproer C."/>
            <person name="Streit W.R."/>
            <person name="Rodriguez L.M."/>
            <person name="Overmann J."/>
            <person name="Jimenez D.J."/>
        </authorList>
    </citation>
    <scope>NUCLEOTIDE SEQUENCE</scope>
    <source>
        <strain evidence="1">MAG 3858</strain>
    </source>
</reference>
<dbReference type="AlphaFoldDB" id="A0AAJ5W4U9"/>
<name>A0AAJ5W4U9_9SPHI</name>
<dbReference type="Proteomes" id="UP001214530">
    <property type="component" value="Chromosome"/>
</dbReference>
<evidence type="ECO:0000313" key="2">
    <source>
        <dbReference type="Proteomes" id="UP001214530"/>
    </source>
</evidence>
<dbReference type="EMBL" id="CP119313">
    <property type="protein sequence ID" value="WEK18156.1"/>
    <property type="molecule type" value="Genomic_DNA"/>
</dbReference>
<organism evidence="1 2">
    <name type="scientific">Candidatus Pedobacter colombiensis</name>
    <dbReference type="NCBI Taxonomy" id="3121371"/>
    <lineage>
        <taxon>Bacteria</taxon>
        <taxon>Pseudomonadati</taxon>
        <taxon>Bacteroidota</taxon>
        <taxon>Sphingobacteriia</taxon>
        <taxon>Sphingobacteriales</taxon>
        <taxon>Sphingobacteriaceae</taxon>
        <taxon>Pedobacter</taxon>
    </lineage>
</organism>
<accession>A0AAJ5W4U9</accession>
<sequence length="139" mass="15649">MNNFKTKPYLTLMIFALMAFFLISGCKAGLDNPANSSKEVEQANLIKLKNEIIELSKKVSCEDAKEWKFMPIGAKACGGPSDYISYSTKIDTNDFIKKVNFYTAESEKFNKKWGIVSDCTLLNPPKEIRCENGKAVLIY</sequence>
<protein>
    <recommendedName>
        <fullName evidence="3">Lipoprotein</fullName>
    </recommendedName>
</protein>